<keyword evidence="6 7" id="KW-0472">Membrane</keyword>
<dbReference type="InterPro" id="IPR002758">
    <property type="entry name" value="Cation_antiport_E"/>
</dbReference>
<feature type="transmembrane region" description="Helical" evidence="7">
    <location>
        <begin position="43"/>
        <end position="66"/>
    </location>
</feature>
<keyword evidence="5 7" id="KW-1133">Transmembrane helix</keyword>
<comment type="similarity">
    <text evidence="2">Belongs to the CPA3 antiporters (TC 2.A.63) subunit E family.</text>
</comment>
<dbReference type="NCBIfam" id="NF006520">
    <property type="entry name" value="PRK08965.1-4"/>
    <property type="match status" value="1"/>
</dbReference>
<comment type="subcellular location">
    <subcellularLocation>
        <location evidence="1">Cell membrane</location>
        <topology evidence="1">Multi-pass membrane protein</topology>
    </subcellularLocation>
</comment>
<evidence type="ECO:0000256" key="5">
    <source>
        <dbReference type="ARBA" id="ARBA00022989"/>
    </source>
</evidence>
<keyword evidence="3" id="KW-1003">Cell membrane</keyword>
<evidence type="ECO:0000256" key="3">
    <source>
        <dbReference type="ARBA" id="ARBA00022475"/>
    </source>
</evidence>
<proteinExistence type="inferred from homology"/>
<evidence type="ECO:0000256" key="7">
    <source>
        <dbReference type="SAM" id="Phobius"/>
    </source>
</evidence>
<evidence type="ECO:0000256" key="4">
    <source>
        <dbReference type="ARBA" id="ARBA00022692"/>
    </source>
</evidence>
<dbReference type="PANTHER" id="PTHR34584">
    <property type="entry name" value="NA(+)/H(+) ANTIPORTER SUBUNIT E1"/>
    <property type="match status" value="1"/>
</dbReference>
<evidence type="ECO:0000256" key="6">
    <source>
        <dbReference type="ARBA" id="ARBA00023136"/>
    </source>
</evidence>
<reference evidence="8 9" key="1">
    <citation type="submission" date="2023-05" db="EMBL/GenBank/DDBJ databases">
        <authorList>
            <person name="Guo Y."/>
        </authorList>
    </citation>
    <scope>NUCLEOTIDE SEQUENCE [LARGE SCALE GENOMIC DNA]</scope>
    <source>
        <strain evidence="8 9">GR2756</strain>
    </source>
</reference>
<sequence length="145" mass="16049">MWLLLNQSVSLSHIALGAAIGLLASHGMAALKPEPVRIVSVRPMLRLGLIVVSDIVRSNLAVARIVLFRKKRVSGFVHLPLELRNIHGLTVLACIITATPGTLWVQLDRENSILLVHVLDLIDEDAWIALIKNRYEKLLLDIFGP</sequence>
<dbReference type="PIRSF" id="PIRSF019239">
    <property type="entry name" value="MrpE"/>
    <property type="match status" value="1"/>
</dbReference>
<organism evidence="8 9">
    <name type="scientific">Sphingosinicella rhizophila</name>
    <dbReference type="NCBI Taxonomy" id="3050082"/>
    <lineage>
        <taxon>Bacteria</taxon>
        <taxon>Pseudomonadati</taxon>
        <taxon>Pseudomonadota</taxon>
        <taxon>Alphaproteobacteria</taxon>
        <taxon>Sphingomonadales</taxon>
        <taxon>Sphingosinicellaceae</taxon>
        <taxon>Sphingosinicella</taxon>
    </lineage>
</organism>
<dbReference type="Proteomes" id="UP001259572">
    <property type="component" value="Unassembled WGS sequence"/>
</dbReference>
<feature type="transmembrane region" description="Helical" evidence="7">
    <location>
        <begin position="12"/>
        <end position="31"/>
    </location>
</feature>
<keyword evidence="4 7" id="KW-0812">Transmembrane</keyword>
<comment type="caution">
    <text evidence="8">The sequence shown here is derived from an EMBL/GenBank/DDBJ whole genome shotgun (WGS) entry which is preliminary data.</text>
</comment>
<gene>
    <name evidence="8" type="ORF">RQX22_19065</name>
</gene>
<name>A0ABU3QCE8_9SPHN</name>
<accession>A0ABU3QCE8</accession>
<dbReference type="Pfam" id="PF01899">
    <property type="entry name" value="MNHE"/>
    <property type="match status" value="1"/>
</dbReference>
<evidence type="ECO:0000256" key="1">
    <source>
        <dbReference type="ARBA" id="ARBA00004651"/>
    </source>
</evidence>
<dbReference type="PANTHER" id="PTHR34584:SF1">
    <property type="entry name" value="NA(+)_H(+) ANTIPORTER SUBUNIT E1"/>
    <property type="match status" value="1"/>
</dbReference>
<keyword evidence="9" id="KW-1185">Reference proteome</keyword>
<dbReference type="EMBL" id="JAVUPU010000017">
    <property type="protein sequence ID" value="MDT9601059.1"/>
    <property type="molecule type" value="Genomic_DNA"/>
</dbReference>
<evidence type="ECO:0000313" key="9">
    <source>
        <dbReference type="Proteomes" id="UP001259572"/>
    </source>
</evidence>
<evidence type="ECO:0000256" key="2">
    <source>
        <dbReference type="ARBA" id="ARBA00006228"/>
    </source>
</evidence>
<protein>
    <submittedName>
        <fullName evidence="8">Na+/H+ antiporter subunit E</fullName>
    </submittedName>
</protein>
<evidence type="ECO:0000313" key="8">
    <source>
        <dbReference type="EMBL" id="MDT9601059.1"/>
    </source>
</evidence>